<organism evidence="8 9">
    <name type="scientific">Astrephomene gubernaculifera</name>
    <dbReference type="NCBI Taxonomy" id="47775"/>
    <lineage>
        <taxon>Eukaryota</taxon>
        <taxon>Viridiplantae</taxon>
        <taxon>Chlorophyta</taxon>
        <taxon>core chlorophytes</taxon>
        <taxon>Chlorophyceae</taxon>
        <taxon>CS clade</taxon>
        <taxon>Chlamydomonadales</taxon>
        <taxon>Astrephomenaceae</taxon>
        <taxon>Astrephomene</taxon>
    </lineage>
</organism>
<dbReference type="Pfam" id="PF00022">
    <property type="entry name" value="Actin"/>
    <property type="match status" value="1"/>
</dbReference>
<evidence type="ECO:0000256" key="2">
    <source>
        <dbReference type="ARBA" id="ARBA00006752"/>
    </source>
</evidence>
<evidence type="ECO:0000256" key="1">
    <source>
        <dbReference type="ARBA" id="ARBA00004245"/>
    </source>
</evidence>
<dbReference type="SMART" id="SM00268">
    <property type="entry name" value="ACTIN"/>
    <property type="match status" value="1"/>
</dbReference>
<dbReference type="PROSITE" id="PS00432">
    <property type="entry name" value="ACTINS_2"/>
    <property type="match status" value="1"/>
</dbReference>
<comment type="caution">
    <text evidence="8">The sequence shown here is derived from an EMBL/GenBank/DDBJ whole genome shotgun (WGS) entry which is preliminary data.</text>
</comment>
<dbReference type="Proteomes" id="UP001054857">
    <property type="component" value="Unassembled WGS sequence"/>
</dbReference>
<dbReference type="InterPro" id="IPR043129">
    <property type="entry name" value="ATPase_NBD"/>
</dbReference>
<evidence type="ECO:0000256" key="4">
    <source>
        <dbReference type="ARBA" id="ARBA00022741"/>
    </source>
</evidence>
<dbReference type="InterPro" id="IPR004001">
    <property type="entry name" value="Actin_CS"/>
</dbReference>
<evidence type="ECO:0008006" key="10">
    <source>
        <dbReference type="Google" id="ProtNLM"/>
    </source>
</evidence>
<dbReference type="FunFam" id="3.30.420.40:FF:000148">
    <property type="entry name" value="Actin, alpha skeletal muscle"/>
    <property type="match status" value="1"/>
</dbReference>
<dbReference type="Gene3D" id="3.30.420.40">
    <property type="match status" value="2"/>
</dbReference>
<keyword evidence="6" id="KW-0206">Cytoskeleton</keyword>
<keyword evidence="5" id="KW-0067">ATP-binding</keyword>
<keyword evidence="3" id="KW-0963">Cytoplasm</keyword>
<proteinExistence type="inferred from homology"/>
<evidence type="ECO:0000256" key="7">
    <source>
        <dbReference type="RuleBase" id="RU000487"/>
    </source>
</evidence>
<dbReference type="GO" id="GO:0005524">
    <property type="term" value="F:ATP binding"/>
    <property type="evidence" value="ECO:0007669"/>
    <property type="project" value="UniProtKB-KW"/>
</dbReference>
<gene>
    <name evidence="8" type="ORF">Agub_g1811</name>
</gene>
<dbReference type="GO" id="GO:0005856">
    <property type="term" value="C:cytoskeleton"/>
    <property type="evidence" value="ECO:0007669"/>
    <property type="project" value="UniProtKB-SubCell"/>
</dbReference>
<evidence type="ECO:0000313" key="9">
    <source>
        <dbReference type="Proteomes" id="UP001054857"/>
    </source>
</evidence>
<name>A0AAD3DI49_9CHLO</name>
<dbReference type="InterPro" id="IPR004000">
    <property type="entry name" value="Actin"/>
</dbReference>
<comment type="subcellular location">
    <subcellularLocation>
        <location evidence="1">Cytoplasm</location>
        <location evidence="1">Cytoskeleton</location>
    </subcellularLocation>
</comment>
<comment type="similarity">
    <text evidence="2 7">Belongs to the actin family.</text>
</comment>
<dbReference type="FunFam" id="3.90.640.10:FF:000007">
    <property type="entry name" value="Actin like 7B"/>
    <property type="match status" value="1"/>
</dbReference>
<dbReference type="FunFam" id="3.30.420.40:FF:000058">
    <property type="entry name" value="Putative actin-related protein 5"/>
    <property type="match status" value="1"/>
</dbReference>
<dbReference type="SUPFAM" id="SSF53067">
    <property type="entry name" value="Actin-like ATPase domain"/>
    <property type="match status" value="2"/>
</dbReference>
<keyword evidence="4" id="KW-0547">Nucleotide-binding</keyword>
<evidence type="ECO:0000313" key="8">
    <source>
        <dbReference type="EMBL" id="GFR41147.1"/>
    </source>
</evidence>
<dbReference type="PANTHER" id="PTHR11937">
    <property type="entry name" value="ACTIN"/>
    <property type="match status" value="1"/>
</dbReference>
<dbReference type="PROSITE" id="PS00406">
    <property type="entry name" value="ACTINS_1"/>
    <property type="match status" value="1"/>
</dbReference>
<evidence type="ECO:0000256" key="6">
    <source>
        <dbReference type="ARBA" id="ARBA00023212"/>
    </source>
</evidence>
<dbReference type="AlphaFoldDB" id="A0AAD3DI49"/>
<protein>
    <recommendedName>
        <fullName evidence="10">Actin</fullName>
    </recommendedName>
</protein>
<reference evidence="8 9" key="1">
    <citation type="journal article" date="2021" name="Sci. Rep.">
        <title>Genome sequencing of the multicellular alga Astrephomene provides insights into convergent evolution of germ-soma differentiation.</title>
        <authorList>
            <person name="Yamashita S."/>
            <person name="Yamamoto K."/>
            <person name="Matsuzaki R."/>
            <person name="Suzuki S."/>
            <person name="Yamaguchi H."/>
            <person name="Hirooka S."/>
            <person name="Minakuchi Y."/>
            <person name="Miyagishima S."/>
            <person name="Kawachi M."/>
            <person name="Toyoda A."/>
            <person name="Nozaki H."/>
        </authorList>
    </citation>
    <scope>NUCLEOTIDE SEQUENCE [LARGE SCALE GENOMIC DNA]</scope>
    <source>
        <strain evidence="8 9">NIES-4017</strain>
    </source>
</reference>
<sequence length="380" mass="40832">MTSSIPDADAAIVCDNGSGVVKAGFAGEDAPRVAFPSIVGRPRHQMAMVGAACQRLYLGDEAQAKRGVLTLSHPISHGVVTDWPDMEALWQHTFTHELRTDPAERPVMLTEAPRNPKANREKATELLMESFQVPALYVALQAVLALYASGRTTGLVLDVGDGVAHAVPVYEGFSMPHAIGRLDVAGRDVTRQLSRLLGEAGVKLGSSAELEIVRDIKERLAYVALDLPSELATARSSGLLAREYTLPDGNTVRLGEERFRCAEVLFDPSLLGAEGGTGLHQLLAASVAACDLDVRRELLGNVVLSGGTTLLEGLPARLTRELTALAPPACPVRVVAPPERKYLVWIGGSVLASLPTFADKWITREEYDEYGPAVVHRKCF</sequence>
<dbReference type="PRINTS" id="PR00190">
    <property type="entry name" value="ACTIN"/>
</dbReference>
<evidence type="ECO:0000256" key="5">
    <source>
        <dbReference type="ARBA" id="ARBA00022840"/>
    </source>
</evidence>
<dbReference type="EMBL" id="BMAR01000001">
    <property type="protein sequence ID" value="GFR41147.1"/>
    <property type="molecule type" value="Genomic_DNA"/>
</dbReference>
<keyword evidence="9" id="KW-1185">Reference proteome</keyword>
<evidence type="ECO:0000256" key="3">
    <source>
        <dbReference type="ARBA" id="ARBA00022490"/>
    </source>
</evidence>
<dbReference type="Gene3D" id="3.90.640.10">
    <property type="entry name" value="Actin, Chain A, domain 4"/>
    <property type="match status" value="1"/>
</dbReference>
<accession>A0AAD3DI49</accession>